<dbReference type="CDD" id="cd05233">
    <property type="entry name" value="SDR_c"/>
    <property type="match status" value="1"/>
</dbReference>
<dbReference type="OrthoDB" id="2962696at2759"/>
<keyword evidence="3" id="KW-0560">Oxidoreductase</keyword>
<sequence>MTTTYKAESLFDVEKIVAVVTGGGTGIGKVMAHALAANGAAAVYILGRRQEALDAARDSSPNPRVIHTIVCDVTSKDSLAAAAEQVRSEVGYCDVVFANSGAMGAGAGDALQQIGGGGDIKKIQEQLWAPSMDEFTQAFHVNVTGAFYTAVAFLDLLDQGNKRAVVPQKSQIVITSSIAGFIRGALGGFAYAPSKAAATHLAKMLATTFAPLKIRTNVLAPGFYPSEMSSRFLPTDADPREEGNLPAERVPLARSGREEELAGITLFLTSQAGGYLDGEVLVTDGGSLGATPSTY</sequence>
<evidence type="ECO:0000256" key="3">
    <source>
        <dbReference type="ARBA" id="ARBA00023002"/>
    </source>
</evidence>
<name>A0A8H4PV26_9HYPO</name>
<dbReference type="InterPro" id="IPR052178">
    <property type="entry name" value="Sec_Metab_Biosynth_SDR"/>
</dbReference>
<protein>
    <submittedName>
        <fullName evidence="4">Uncharacterized protein</fullName>
    </submittedName>
</protein>
<dbReference type="PRINTS" id="PR00081">
    <property type="entry name" value="GDHRDH"/>
</dbReference>
<dbReference type="GO" id="GO:0016491">
    <property type="term" value="F:oxidoreductase activity"/>
    <property type="evidence" value="ECO:0007669"/>
    <property type="project" value="UniProtKB-KW"/>
</dbReference>
<accession>A0A8H4PV26</accession>
<dbReference type="PANTHER" id="PTHR43618:SF18">
    <property type="entry name" value="SHORT CHAIN DEHYDROGENASE_REDUCTASE FAMILY (AFU_ORTHOLOGUE AFUA_5G12480)"/>
    <property type="match status" value="1"/>
</dbReference>
<evidence type="ECO:0000256" key="1">
    <source>
        <dbReference type="ARBA" id="ARBA00006484"/>
    </source>
</evidence>
<organism evidence="4 5">
    <name type="scientific">Ophiocordyceps sinensis</name>
    <dbReference type="NCBI Taxonomy" id="72228"/>
    <lineage>
        <taxon>Eukaryota</taxon>
        <taxon>Fungi</taxon>
        <taxon>Dikarya</taxon>
        <taxon>Ascomycota</taxon>
        <taxon>Pezizomycotina</taxon>
        <taxon>Sordariomycetes</taxon>
        <taxon>Hypocreomycetidae</taxon>
        <taxon>Hypocreales</taxon>
        <taxon>Ophiocordycipitaceae</taxon>
        <taxon>Ophiocordyceps</taxon>
    </lineage>
</organism>
<dbReference type="Gene3D" id="3.40.50.720">
    <property type="entry name" value="NAD(P)-binding Rossmann-like Domain"/>
    <property type="match status" value="1"/>
</dbReference>
<gene>
    <name evidence="4" type="ORF">G6O67_002838</name>
</gene>
<dbReference type="InterPro" id="IPR036291">
    <property type="entry name" value="NAD(P)-bd_dom_sf"/>
</dbReference>
<dbReference type="InterPro" id="IPR002347">
    <property type="entry name" value="SDR_fam"/>
</dbReference>
<proteinExistence type="inferred from homology"/>
<comment type="caution">
    <text evidence="4">The sequence shown here is derived from an EMBL/GenBank/DDBJ whole genome shotgun (WGS) entry which is preliminary data.</text>
</comment>
<dbReference type="Proteomes" id="UP000557566">
    <property type="component" value="Unassembled WGS sequence"/>
</dbReference>
<evidence type="ECO:0000256" key="2">
    <source>
        <dbReference type="ARBA" id="ARBA00022857"/>
    </source>
</evidence>
<evidence type="ECO:0000313" key="5">
    <source>
        <dbReference type="Proteomes" id="UP000557566"/>
    </source>
</evidence>
<dbReference type="EMBL" id="JAAVMX010000003">
    <property type="protein sequence ID" value="KAF4510997.1"/>
    <property type="molecule type" value="Genomic_DNA"/>
</dbReference>
<evidence type="ECO:0000313" key="4">
    <source>
        <dbReference type="EMBL" id="KAF4510997.1"/>
    </source>
</evidence>
<dbReference type="PANTHER" id="PTHR43618">
    <property type="entry name" value="7-ALPHA-HYDROXYSTEROID DEHYDROGENASE"/>
    <property type="match status" value="1"/>
</dbReference>
<dbReference type="SUPFAM" id="SSF51735">
    <property type="entry name" value="NAD(P)-binding Rossmann-fold domains"/>
    <property type="match status" value="1"/>
</dbReference>
<reference evidence="4 5" key="1">
    <citation type="journal article" date="2020" name="Genome Biol. Evol.">
        <title>A new high-quality draft genome assembly of the Chinese cordyceps Ophiocordyceps sinensis.</title>
        <authorList>
            <person name="Shu R."/>
            <person name="Zhang J."/>
            <person name="Meng Q."/>
            <person name="Zhang H."/>
            <person name="Zhou G."/>
            <person name="Li M."/>
            <person name="Wu P."/>
            <person name="Zhao Y."/>
            <person name="Chen C."/>
            <person name="Qin Q."/>
        </authorList>
    </citation>
    <scope>NUCLEOTIDE SEQUENCE [LARGE SCALE GENOMIC DNA]</scope>
    <source>
        <strain evidence="4 5">IOZ07</strain>
    </source>
</reference>
<keyword evidence="2" id="KW-0521">NADP</keyword>
<dbReference type="AlphaFoldDB" id="A0A8H4PV26"/>
<keyword evidence="5" id="KW-1185">Reference proteome</keyword>
<dbReference type="Pfam" id="PF13561">
    <property type="entry name" value="adh_short_C2"/>
    <property type="match status" value="1"/>
</dbReference>
<comment type="similarity">
    <text evidence="1">Belongs to the short-chain dehydrogenases/reductases (SDR) family.</text>
</comment>